<comment type="caution">
    <text evidence="1">The sequence shown here is derived from an EMBL/GenBank/DDBJ whole genome shotgun (WGS) entry which is preliminary data.</text>
</comment>
<proteinExistence type="predicted"/>
<evidence type="ECO:0000313" key="2">
    <source>
        <dbReference type="Proteomes" id="UP001592530"/>
    </source>
</evidence>
<dbReference type="RefSeq" id="WP_380558274.1">
    <property type="nucleotide sequence ID" value="NZ_JBHEZY010000018.1"/>
</dbReference>
<dbReference type="Proteomes" id="UP001592530">
    <property type="component" value="Unassembled WGS sequence"/>
</dbReference>
<dbReference type="EMBL" id="JBHEZY010000018">
    <property type="protein sequence ID" value="MFC1435324.1"/>
    <property type="molecule type" value="Genomic_DNA"/>
</dbReference>
<sequence length="209" mass="23425">MAFGTDVKMDSRTVLRPVYDPRLCCFSIQLWTDGEPGGIHGLVEHFAHPDELLETTNAFLESEGVRCVTDEEYSALRRSVYEAQDGWAFGTPVSMDERTQLRPAYDPQQYTFSIQLWTDGEPGGIHGLVERFAHPDDLLGTLDAFLETKGVRHINEGEYGALCRSVYEAKGGPDWAIIVLLETGLLGIPETDEDGLEIEHEDDEEECEE</sequence>
<reference evidence="1 2" key="1">
    <citation type="submission" date="2024-09" db="EMBL/GenBank/DDBJ databases">
        <authorList>
            <person name="Lee S.D."/>
        </authorList>
    </citation>
    <scope>NUCLEOTIDE SEQUENCE [LARGE SCALE GENOMIC DNA]</scope>
    <source>
        <strain evidence="1 2">N1-3</strain>
    </source>
</reference>
<evidence type="ECO:0000313" key="1">
    <source>
        <dbReference type="EMBL" id="MFC1435324.1"/>
    </source>
</evidence>
<accession>A0ABV6XAS4</accession>
<name>A0ABV6XAS4_9ACTN</name>
<protein>
    <submittedName>
        <fullName evidence="1">Uncharacterized protein</fullName>
    </submittedName>
</protein>
<organism evidence="1 2">
    <name type="scientific">Streptacidiphilus alkalitolerans</name>
    <dbReference type="NCBI Taxonomy" id="3342712"/>
    <lineage>
        <taxon>Bacteria</taxon>
        <taxon>Bacillati</taxon>
        <taxon>Actinomycetota</taxon>
        <taxon>Actinomycetes</taxon>
        <taxon>Kitasatosporales</taxon>
        <taxon>Streptomycetaceae</taxon>
        <taxon>Streptacidiphilus</taxon>
    </lineage>
</organism>
<gene>
    <name evidence="1" type="ORF">ACEZDB_32260</name>
</gene>